<feature type="region of interest" description="Disordered" evidence="1">
    <location>
        <begin position="242"/>
        <end position="296"/>
    </location>
</feature>
<organism evidence="2 3">
    <name type="scientific">Emcibacter nanhaiensis</name>
    <dbReference type="NCBI Taxonomy" id="1505037"/>
    <lineage>
        <taxon>Bacteria</taxon>
        <taxon>Pseudomonadati</taxon>
        <taxon>Pseudomonadota</taxon>
        <taxon>Alphaproteobacteria</taxon>
        <taxon>Emcibacterales</taxon>
        <taxon>Emcibacteraceae</taxon>
        <taxon>Emcibacter</taxon>
    </lineage>
</organism>
<keyword evidence="3" id="KW-1185">Reference proteome</keyword>
<dbReference type="GO" id="GO:0050920">
    <property type="term" value="P:regulation of chemotaxis"/>
    <property type="evidence" value="ECO:0007669"/>
    <property type="project" value="InterPro"/>
</dbReference>
<evidence type="ECO:0000313" key="2">
    <source>
        <dbReference type="EMBL" id="TPD61891.1"/>
    </source>
</evidence>
<dbReference type="SUPFAM" id="SSF75708">
    <property type="entry name" value="Chemotaxis phosphatase CheZ"/>
    <property type="match status" value="1"/>
</dbReference>
<name>A0A501PQB7_9PROT</name>
<sequence>MGSGLLPDHISPLVDKLRQGDHHPVSLPDVAALTEVLMRSTESYFRSIDLTLYQECQSLADYINDAKAEIASLSPEHSDSAQIPRAGQELEAIVQQTESATNTIMESAERIMSAETDDAEAFQATVHDAVMQIFEACSFQDITGQRISKVVRTLEYVEDRIDRLINILGIQEDDVAKAARDEEEIDENKALLNGPALEGEGIDQTEIDALLNGEATEEAAVEAEEEPPVQEELDADDIDALFAEDAPAADATPEPEPEAVPEELNADDIDALFAEDAPAADPAPEPAPAPVAAKPAVKKTPKVFAKKVYEEDPEAALDAKATGKTSQEDIDALFG</sequence>
<gene>
    <name evidence="2" type="ORF">FIV46_06705</name>
</gene>
<feature type="compositionally biased region" description="Low complexity" evidence="1">
    <location>
        <begin position="243"/>
        <end position="252"/>
    </location>
</feature>
<dbReference type="EMBL" id="VFIY01000005">
    <property type="protein sequence ID" value="TPD61891.1"/>
    <property type="molecule type" value="Genomic_DNA"/>
</dbReference>
<comment type="caution">
    <text evidence="2">The sequence shown here is derived from an EMBL/GenBank/DDBJ whole genome shotgun (WGS) entry which is preliminary data.</text>
</comment>
<dbReference type="Proteomes" id="UP000319148">
    <property type="component" value="Unassembled WGS sequence"/>
</dbReference>
<accession>A0A501PQB7</accession>
<dbReference type="GO" id="GO:0009288">
    <property type="term" value="C:bacterial-type flagellum"/>
    <property type="evidence" value="ECO:0007669"/>
    <property type="project" value="InterPro"/>
</dbReference>
<proteinExistence type="predicted"/>
<dbReference type="Gene3D" id="1.10.287.500">
    <property type="entry name" value="Helix hairpin bin"/>
    <property type="match status" value="1"/>
</dbReference>
<dbReference type="InterPro" id="IPR007439">
    <property type="entry name" value="Chemotax_Pase_CheZ"/>
</dbReference>
<dbReference type="GO" id="GO:0003824">
    <property type="term" value="F:catalytic activity"/>
    <property type="evidence" value="ECO:0007669"/>
    <property type="project" value="InterPro"/>
</dbReference>
<evidence type="ECO:0000313" key="3">
    <source>
        <dbReference type="Proteomes" id="UP000319148"/>
    </source>
</evidence>
<reference evidence="3" key="1">
    <citation type="submission" date="2019-06" db="EMBL/GenBank/DDBJ databases">
        <title>The complete genome of Emcibacter congregatus ZYLT.</title>
        <authorList>
            <person name="Zhao Z."/>
        </authorList>
    </citation>
    <scope>NUCLEOTIDE SEQUENCE [LARGE SCALE GENOMIC DNA]</scope>
    <source>
        <strain evidence="3">MCCC 1A06723</strain>
    </source>
</reference>
<dbReference type="OrthoDB" id="5455460at2"/>
<feature type="region of interest" description="Disordered" evidence="1">
    <location>
        <begin position="313"/>
        <end position="335"/>
    </location>
</feature>
<dbReference type="RefSeq" id="WP_139939718.1">
    <property type="nucleotide sequence ID" value="NZ_JBHSYP010000003.1"/>
</dbReference>
<feature type="compositionally biased region" description="Acidic residues" evidence="1">
    <location>
        <begin position="253"/>
        <end position="270"/>
    </location>
</feature>
<protein>
    <submittedName>
        <fullName evidence="2">Protein phosphatase CheZ</fullName>
    </submittedName>
</protein>
<evidence type="ECO:0000256" key="1">
    <source>
        <dbReference type="SAM" id="MobiDB-lite"/>
    </source>
</evidence>
<dbReference type="AlphaFoldDB" id="A0A501PQB7"/>
<dbReference type="Pfam" id="PF04344">
    <property type="entry name" value="CheZ"/>
    <property type="match status" value="1"/>
</dbReference>